<name>A0A2R5F9Z8_9PROT</name>
<protein>
    <recommendedName>
        <fullName evidence="3">DUF883 domain-containing protein</fullName>
    </recommendedName>
</protein>
<comment type="caution">
    <text evidence="1">The sequence shown here is derived from an EMBL/GenBank/DDBJ whole genome shotgun (WGS) entry which is preliminary data.</text>
</comment>
<sequence length="102" mass="10440">METSGNFNTATSPSDVQDTIKNTAKPAVERMAAGAHSAVDSIAGAANEAVESLSVKGGQLKDMQSRIVDSSCAYVQEHPMAAIGIAVASGFLLSRLLSSGSR</sequence>
<dbReference type="AlphaFoldDB" id="A0A2R5F9Z8"/>
<dbReference type="Proteomes" id="UP000245081">
    <property type="component" value="Unassembled WGS sequence"/>
</dbReference>
<evidence type="ECO:0000313" key="1">
    <source>
        <dbReference type="EMBL" id="GBG15036.1"/>
    </source>
</evidence>
<keyword evidence="2" id="KW-1185">Reference proteome</keyword>
<dbReference type="RefSeq" id="WP_227871486.1">
    <property type="nucleotide sequence ID" value="NZ_BDOQ01000013.1"/>
</dbReference>
<evidence type="ECO:0008006" key="3">
    <source>
        <dbReference type="Google" id="ProtNLM"/>
    </source>
</evidence>
<accession>A0A2R5F9Z8</accession>
<dbReference type="EMBL" id="BDOQ01000013">
    <property type="protein sequence ID" value="GBG15036.1"/>
    <property type="molecule type" value="Genomic_DNA"/>
</dbReference>
<organism evidence="1 2">
    <name type="scientific">Novimethylophilus kurashikiensis</name>
    <dbReference type="NCBI Taxonomy" id="1825523"/>
    <lineage>
        <taxon>Bacteria</taxon>
        <taxon>Pseudomonadati</taxon>
        <taxon>Pseudomonadota</taxon>
        <taxon>Betaproteobacteria</taxon>
        <taxon>Nitrosomonadales</taxon>
        <taxon>Methylophilaceae</taxon>
        <taxon>Novimethylophilus</taxon>
    </lineage>
</organism>
<gene>
    <name evidence="1" type="ORF">NMK_2637</name>
</gene>
<reference evidence="1 2" key="1">
    <citation type="journal article" date="2018" name="Environ. Microbiol.">
        <title>Isolation and genomic characterization of Novimethylophilus kurashikiensis gen. nov. sp. nov., a new lanthanide-dependent methylotrophic species of Methylophilaceae.</title>
        <authorList>
            <person name="Lv H."/>
            <person name="Sahin N."/>
            <person name="Tani A."/>
        </authorList>
    </citation>
    <scope>NUCLEOTIDE SEQUENCE [LARGE SCALE GENOMIC DNA]</scope>
    <source>
        <strain evidence="1 2">La2-4</strain>
    </source>
</reference>
<evidence type="ECO:0000313" key="2">
    <source>
        <dbReference type="Proteomes" id="UP000245081"/>
    </source>
</evidence>
<proteinExistence type="predicted"/>